<reference evidence="1 2" key="3">
    <citation type="journal article" date="2010" name="BMC Genomics">
        <title>Transcriptome sequencing and comparative analysis of cucumber flowers with different sex types.</title>
        <authorList>
            <person name="Guo S."/>
            <person name="Zheng Y."/>
            <person name="Joung J.G."/>
            <person name="Liu S."/>
            <person name="Zhang Z."/>
            <person name="Crasta O.R."/>
            <person name="Sobral B.W."/>
            <person name="Xu Y."/>
            <person name="Huang S."/>
            <person name="Fei Z."/>
        </authorList>
    </citation>
    <scope>NUCLEOTIDE SEQUENCE [LARGE SCALE GENOMIC DNA]</scope>
    <source>
        <strain evidence="2">cv. 9930</strain>
    </source>
</reference>
<reference evidence="1 2" key="2">
    <citation type="journal article" date="2009" name="PLoS ONE">
        <title>An integrated genetic and cytogenetic map of the cucumber genome.</title>
        <authorList>
            <person name="Ren Y."/>
            <person name="Zhang Z."/>
            <person name="Liu J."/>
            <person name="Staub J.E."/>
            <person name="Han Y."/>
            <person name="Cheng Z."/>
            <person name="Li X."/>
            <person name="Lu J."/>
            <person name="Miao H."/>
            <person name="Kang H."/>
            <person name="Xie B."/>
            <person name="Gu X."/>
            <person name="Wang X."/>
            <person name="Du Y."/>
            <person name="Jin W."/>
            <person name="Huang S."/>
        </authorList>
    </citation>
    <scope>NUCLEOTIDE SEQUENCE [LARGE SCALE GENOMIC DNA]</scope>
    <source>
        <strain evidence="2">cv. 9930</strain>
    </source>
</reference>
<dbReference type="EMBL" id="CM002924">
    <property type="protein sequence ID" value="KGN56977.1"/>
    <property type="molecule type" value="Genomic_DNA"/>
</dbReference>
<evidence type="ECO:0000313" key="2">
    <source>
        <dbReference type="Proteomes" id="UP000029981"/>
    </source>
</evidence>
<accession>A0A0A0L8P6</accession>
<reference evidence="1 2" key="4">
    <citation type="journal article" date="2011" name="BMC Genomics">
        <title>RNA-Seq improves annotation of protein-coding genes in the cucumber genome.</title>
        <authorList>
            <person name="Li Z."/>
            <person name="Zhang Z."/>
            <person name="Yan P."/>
            <person name="Huang S."/>
            <person name="Fei Z."/>
            <person name="Lin K."/>
        </authorList>
    </citation>
    <scope>NUCLEOTIDE SEQUENCE [LARGE SCALE GENOMIC DNA]</scope>
    <source>
        <strain evidence="2">cv. 9930</strain>
    </source>
</reference>
<dbReference type="Gramene" id="KGN56977">
    <property type="protein sequence ID" value="KGN56977"/>
    <property type="gene ID" value="Csa_3G146620"/>
</dbReference>
<evidence type="ECO:0000313" key="1">
    <source>
        <dbReference type="EMBL" id="KGN56977.1"/>
    </source>
</evidence>
<name>A0A0A0L8P6_CUCSA</name>
<sequence length="103" mass="12059">MASHEAESMISRFYSVFEDIWIQKAKTEPIPLWSCQKESKLLRSHWLLSMTSVELSVGDPVWFRFLITTCRREKGSFVECSETAIFFIRMMMMKMIVAPTVDV</sequence>
<gene>
    <name evidence="1" type="ORF">Csa_3G146620</name>
</gene>
<proteinExistence type="predicted"/>
<organism evidence="1 2">
    <name type="scientific">Cucumis sativus</name>
    <name type="common">Cucumber</name>
    <dbReference type="NCBI Taxonomy" id="3659"/>
    <lineage>
        <taxon>Eukaryota</taxon>
        <taxon>Viridiplantae</taxon>
        <taxon>Streptophyta</taxon>
        <taxon>Embryophyta</taxon>
        <taxon>Tracheophyta</taxon>
        <taxon>Spermatophyta</taxon>
        <taxon>Magnoliopsida</taxon>
        <taxon>eudicotyledons</taxon>
        <taxon>Gunneridae</taxon>
        <taxon>Pentapetalae</taxon>
        <taxon>rosids</taxon>
        <taxon>fabids</taxon>
        <taxon>Cucurbitales</taxon>
        <taxon>Cucurbitaceae</taxon>
        <taxon>Benincaseae</taxon>
        <taxon>Cucumis</taxon>
    </lineage>
</organism>
<dbReference type="Proteomes" id="UP000029981">
    <property type="component" value="Chromosome 3"/>
</dbReference>
<dbReference type="AlphaFoldDB" id="A0A0A0L8P6"/>
<keyword evidence="2" id="KW-1185">Reference proteome</keyword>
<protein>
    <submittedName>
        <fullName evidence="1">Uncharacterized protein</fullName>
    </submittedName>
</protein>
<reference evidence="1 2" key="1">
    <citation type="journal article" date="2009" name="Nat. Genet.">
        <title>The genome of the cucumber, Cucumis sativus L.</title>
        <authorList>
            <person name="Huang S."/>
            <person name="Li R."/>
            <person name="Zhang Z."/>
            <person name="Li L."/>
            <person name="Gu X."/>
            <person name="Fan W."/>
            <person name="Lucas W.J."/>
            <person name="Wang X."/>
            <person name="Xie B."/>
            <person name="Ni P."/>
            <person name="Ren Y."/>
            <person name="Zhu H."/>
            <person name="Li J."/>
            <person name="Lin K."/>
            <person name="Jin W."/>
            <person name="Fei Z."/>
            <person name="Li G."/>
            <person name="Staub J."/>
            <person name="Kilian A."/>
            <person name="van der Vossen E.A."/>
            <person name="Wu Y."/>
            <person name="Guo J."/>
            <person name="He J."/>
            <person name="Jia Z."/>
            <person name="Ren Y."/>
            <person name="Tian G."/>
            <person name="Lu Y."/>
            <person name="Ruan J."/>
            <person name="Qian W."/>
            <person name="Wang M."/>
            <person name="Huang Q."/>
            <person name="Li B."/>
            <person name="Xuan Z."/>
            <person name="Cao J."/>
            <person name="Asan"/>
            <person name="Wu Z."/>
            <person name="Zhang J."/>
            <person name="Cai Q."/>
            <person name="Bai Y."/>
            <person name="Zhao B."/>
            <person name="Han Y."/>
            <person name="Li Y."/>
            <person name="Li X."/>
            <person name="Wang S."/>
            <person name="Shi Q."/>
            <person name="Liu S."/>
            <person name="Cho W.K."/>
            <person name="Kim J.Y."/>
            <person name="Xu Y."/>
            <person name="Heller-Uszynska K."/>
            <person name="Miao H."/>
            <person name="Cheng Z."/>
            <person name="Zhang S."/>
            <person name="Wu J."/>
            <person name="Yang Y."/>
            <person name="Kang H."/>
            <person name="Li M."/>
            <person name="Liang H."/>
            <person name="Ren X."/>
            <person name="Shi Z."/>
            <person name="Wen M."/>
            <person name="Jian M."/>
            <person name="Yang H."/>
            <person name="Zhang G."/>
            <person name="Yang Z."/>
            <person name="Chen R."/>
            <person name="Liu S."/>
            <person name="Li J."/>
            <person name="Ma L."/>
            <person name="Liu H."/>
            <person name="Zhou Y."/>
            <person name="Zhao J."/>
            <person name="Fang X."/>
            <person name="Li G."/>
            <person name="Fang L."/>
            <person name="Li Y."/>
            <person name="Liu D."/>
            <person name="Zheng H."/>
            <person name="Zhang Y."/>
            <person name="Qin N."/>
            <person name="Li Z."/>
            <person name="Yang G."/>
            <person name="Yang S."/>
            <person name="Bolund L."/>
            <person name="Kristiansen K."/>
            <person name="Zheng H."/>
            <person name="Li S."/>
            <person name="Zhang X."/>
            <person name="Yang H."/>
            <person name="Wang J."/>
            <person name="Sun R."/>
            <person name="Zhang B."/>
            <person name="Jiang S."/>
            <person name="Wang J."/>
            <person name="Du Y."/>
            <person name="Li S."/>
        </authorList>
    </citation>
    <scope>NUCLEOTIDE SEQUENCE [LARGE SCALE GENOMIC DNA]</scope>
    <source>
        <strain evidence="2">cv. 9930</strain>
    </source>
</reference>